<evidence type="ECO:0000256" key="1">
    <source>
        <dbReference type="SAM" id="MobiDB-lite"/>
    </source>
</evidence>
<gene>
    <name evidence="2" type="ORF">HPBE_LOCUS9556</name>
</gene>
<feature type="region of interest" description="Disordered" evidence="1">
    <location>
        <begin position="1"/>
        <end position="73"/>
    </location>
</feature>
<evidence type="ECO:0000313" key="3">
    <source>
        <dbReference type="Proteomes" id="UP000050761"/>
    </source>
</evidence>
<protein>
    <submittedName>
        <fullName evidence="2 4">Uncharacterized protein</fullName>
    </submittedName>
</protein>
<dbReference type="WBParaSite" id="HPBE_0000955501-mRNA-1">
    <property type="protein sequence ID" value="HPBE_0000955501-mRNA-1"/>
    <property type="gene ID" value="HPBE_0000955501"/>
</dbReference>
<accession>A0A183FPK6</accession>
<sequence>MRLPPSAPPPFETGFASHGESDDEEELDDVAQPQRGNGRGVPAEKNCIAAVSRRGDSATESRTSVSEWVGVTQ</sequence>
<name>A0A183FPK6_HELPZ</name>
<proteinExistence type="predicted"/>
<feature type="compositionally biased region" description="Pro residues" evidence="1">
    <location>
        <begin position="1"/>
        <end position="11"/>
    </location>
</feature>
<evidence type="ECO:0000313" key="4">
    <source>
        <dbReference type="WBParaSite" id="HPBE_0000955501-mRNA-1"/>
    </source>
</evidence>
<dbReference type="Proteomes" id="UP000050761">
    <property type="component" value="Unassembled WGS sequence"/>
</dbReference>
<keyword evidence="3" id="KW-1185">Reference proteome</keyword>
<evidence type="ECO:0000313" key="2">
    <source>
        <dbReference type="EMBL" id="VDO81298.1"/>
    </source>
</evidence>
<feature type="compositionally biased region" description="Polar residues" evidence="1">
    <location>
        <begin position="60"/>
        <end position="73"/>
    </location>
</feature>
<accession>A0A3P8BYF9</accession>
<dbReference type="AlphaFoldDB" id="A0A183FPK6"/>
<reference evidence="4" key="2">
    <citation type="submission" date="2019-09" db="UniProtKB">
        <authorList>
            <consortium name="WormBaseParasite"/>
        </authorList>
    </citation>
    <scope>IDENTIFICATION</scope>
</reference>
<dbReference type="EMBL" id="UZAH01026476">
    <property type="protein sequence ID" value="VDO81298.1"/>
    <property type="molecule type" value="Genomic_DNA"/>
</dbReference>
<organism evidence="3 4">
    <name type="scientific">Heligmosomoides polygyrus</name>
    <name type="common">Parasitic roundworm</name>
    <dbReference type="NCBI Taxonomy" id="6339"/>
    <lineage>
        <taxon>Eukaryota</taxon>
        <taxon>Metazoa</taxon>
        <taxon>Ecdysozoa</taxon>
        <taxon>Nematoda</taxon>
        <taxon>Chromadorea</taxon>
        <taxon>Rhabditida</taxon>
        <taxon>Rhabditina</taxon>
        <taxon>Rhabditomorpha</taxon>
        <taxon>Strongyloidea</taxon>
        <taxon>Heligmosomidae</taxon>
        <taxon>Heligmosomoides</taxon>
    </lineage>
</organism>
<reference evidence="2 3" key="1">
    <citation type="submission" date="2018-11" db="EMBL/GenBank/DDBJ databases">
        <authorList>
            <consortium name="Pathogen Informatics"/>
        </authorList>
    </citation>
    <scope>NUCLEOTIDE SEQUENCE [LARGE SCALE GENOMIC DNA]</scope>
</reference>